<protein>
    <submittedName>
        <fullName evidence="4">ComF family protein</fullName>
    </submittedName>
</protein>
<sequence>MVYYKSNTKSNTAQCLTGGEPMPISISTGRKMQMFLLDLLYPNRCPCCNCSISWREYLCEACRQEVTAEPADAFCPLCGKLPRDCFCGTGLSYDRAAILTEYTGAARAGVLSMKSAASLHFGRFCGNVLGQRIAEDAVLSGYDLVIPVPMQLRKQRKRCCNPAAVFAREIAAVTRIPYRQDILHDNGTGKTQHTLSAAERHKNVEQFSAAPVSLEGMRVLLCDDVLTTGSTMNRCAALLKAQGAAEVAAISMTTTAMKSPSKEPTHG</sequence>
<dbReference type="InterPro" id="IPR029057">
    <property type="entry name" value="PRTase-like"/>
</dbReference>
<dbReference type="OrthoDB" id="9779910at2"/>
<keyword evidence="5" id="KW-1185">Reference proteome</keyword>
<dbReference type="Pfam" id="PF00156">
    <property type="entry name" value="Pribosyltran"/>
    <property type="match status" value="1"/>
</dbReference>
<dbReference type="HOGENOM" id="CLU_054549_1_0_9"/>
<dbReference type="SUPFAM" id="SSF53271">
    <property type="entry name" value="PRTase-like"/>
    <property type="match status" value="1"/>
</dbReference>
<dbReference type="CDD" id="cd06223">
    <property type="entry name" value="PRTases_typeI"/>
    <property type="match status" value="1"/>
</dbReference>
<dbReference type="InterPro" id="IPR044005">
    <property type="entry name" value="DZR_2"/>
</dbReference>
<dbReference type="STRING" id="411473.RUMCAL_01952"/>
<dbReference type="EMBL" id="AWVF01000237">
    <property type="protein sequence ID" value="ERJ94706.1"/>
    <property type="molecule type" value="Genomic_DNA"/>
</dbReference>
<dbReference type="PANTHER" id="PTHR47505:SF1">
    <property type="entry name" value="DNA UTILIZATION PROTEIN YHGH"/>
    <property type="match status" value="1"/>
</dbReference>
<dbReference type="AlphaFoldDB" id="U2K877"/>
<gene>
    <name evidence="4" type="ORF">RUMCAL_01952</name>
</gene>
<dbReference type="Gene3D" id="3.40.50.2020">
    <property type="match status" value="1"/>
</dbReference>
<dbReference type="eggNOG" id="COG1040">
    <property type="taxonomic scope" value="Bacteria"/>
</dbReference>
<dbReference type="PANTHER" id="PTHR47505">
    <property type="entry name" value="DNA UTILIZATION PROTEIN YHGH"/>
    <property type="match status" value="1"/>
</dbReference>
<feature type="domain" description="Double zinc ribbon" evidence="3">
    <location>
        <begin position="36"/>
        <end position="80"/>
    </location>
</feature>
<dbReference type="InterPro" id="IPR000836">
    <property type="entry name" value="PRTase_dom"/>
</dbReference>
<dbReference type="Pfam" id="PF18912">
    <property type="entry name" value="DZR_2"/>
    <property type="match status" value="1"/>
</dbReference>
<organism evidence="4 5">
    <name type="scientific">Ruminococcus callidus ATCC 27760</name>
    <dbReference type="NCBI Taxonomy" id="411473"/>
    <lineage>
        <taxon>Bacteria</taxon>
        <taxon>Bacillati</taxon>
        <taxon>Bacillota</taxon>
        <taxon>Clostridia</taxon>
        <taxon>Eubacteriales</taxon>
        <taxon>Oscillospiraceae</taxon>
        <taxon>Ruminococcus</taxon>
    </lineage>
</organism>
<comment type="caution">
    <text evidence="4">The sequence shown here is derived from an EMBL/GenBank/DDBJ whole genome shotgun (WGS) entry which is preliminary data.</text>
</comment>
<name>U2K877_9FIRM</name>
<evidence type="ECO:0000313" key="5">
    <source>
        <dbReference type="Proteomes" id="UP000016662"/>
    </source>
</evidence>
<comment type="similarity">
    <text evidence="1">Belongs to the ComF/GntX family.</text>
</comment>
<feature type="domain" description="Phosphoribosyltransferase" evidence="2">
    <location>
        <begin position="183"/>
        <end position="250"/>
    </location>
</feature>
<evidence type="ECO:0000256" key="1">
    <source>
        <dbReference type="ARBA" id="ARBA00008007"/>
    </source>
</evidence>
<accession>U2K877</accession>
<dbReference type="InterPro" id="IPR051910">
    <property type="entry name" value="ComF/GntX_DNA_util-trans"/>
</dbReference>
<evidence type="ECO:0000259" key="3">
    <source>
        <dbReference type="Pfam" id="PF18912"/>
    </source>
</evidence>
<evidence type="ECO:0000313" key="4">
    <source>
        <dbReference type="EMBL" id="ERJ94706.1"/>
    </source>
</evidence>
<evidence type="ECO:0000259" key="2">
    <source>
        <dbReference type="Pfam" id="PF00156"/>
    </source>
</evidence>
<reference evidence="4 5" key="1">
    <citation type="submission" date="2013-07" db="EMBL/GenBank/DDBJ databases">
        <authorList>
            <person name="Weinstock G."/>
            <person name="Sodergren E."/>
            <person name="Wylie T."/>
            <person name="Fulton L."/>
            <person name="Fulton R."/>
            <person name="Fronick C."/>
            <person name="O'Laughlin M."/>
            <person name="Godfrey J."/>
            <person name="Miner T."/>
            <person name="Herter B."/>
            <person name="Appelbaum E."/>
            <person name="Cordes M."/>
            <person name="Lek S."/>
            <person name="Wollam A."/>
            <person name="Pepin K.H."/>
            <person name="Palsikar V.B."/>
            <person name="Mitreva M."/>
            <person name="Wilson R.K."/>
        </authorList>
    </citation>
    <scope>NUCLEOTIDE SEQUENCE [LARGE SCALE GENOMIC DNA]</scope>
    <source>
        <strain evidence="4 5">ATCC 27760</strain>
    </source>
</reference>
<dbReference type="PATRIC" id="fig|411473.3.peg.1609"/>
<dbReference type="Proteomes" id="UP000016662">
    <property type="component" value="Unassembled WGS sequence"/>
</dbReference>
<proteinExistence type="inferred from homology"/>